<comment type="caution">
    <text evidence="4">The sequence shown here is derived from an EMBL/GenBank/DDBJ whole genome shotgun (WGS) entry which is preliminary data.</text>
</comment>
<accession>A0A024GSM6</accession>
<dbReference type="PANTHER" id="PTHR24119:SF0">
    <property type="entry name" value="ACYL-COA-BINDING DOMAIN-CONTAINING PROTEIN 6"/>
    <property type="match status" value="1"/>
</dbReference>
<dbReference type="SUPFAM" id="SSF48403">
    <property type="entry name" value="Ankyrin repeat"/>
    <property type="match status" value="1"/>
</dbReference>
<proteinExistence type="predicted"/>
<feature type="region of interest" description="Disordered" evidence="3">
    <location>
        <begin position="76"/>
        <end position="106"/>
    </location>
</feature>
<sequence length="736" mass="83372">MDDVNEFINSVEASTHKLLQQNKKLQQIARTTASRKNEKRKKVPNASMDAILSHPNNVMQVLPFLALNSPKDAISSSPSKECLKSLPAVQSHASNGPHKSPNKVNTRSNAESMFHKADHVDLLLRKLGLHAPRNDTKPVEFRMCAACWSDPTKITHCARDHRMRVSAMEAHAVAENLKMHGPTSWSTYDLYTTYRRGSEENIRQTECSDLTHPIYKMYYSRLDREYCSILEKFDAHGSMKSLDGGTGHLSTLIREHMEDVRRRVFLIRMNDYQEPRRVDRPRSQLSPLSTRNLHSEKYAESIENTADSSPHVTSTISSKKAKYRMQVFLNVTWSPPLSRGHSPMCLFSLRLDTPVPCRRYIAWNSGLERITESGVLESNCQLFEKSFRVSYQHQYTFLSVTVSHEFSFLSIIPSKKETRNHAKPIPWAGSHIQPESQGFKLSKCYANDITLQKGQCCGKTKAMQSKICSLGRTDTKTLRNRIECGKNEPLLCRLIMQFDTAIAIRYSRLPQPSGSGLAKSQTEPHTNPSHTPFDQVAISFHAQRKSSEMTQFLSRPHTIFPWNALQNQKNDAMLAGIAHPRDTRPYKTQNRTLEPSTRFITNIMRELSIRAHSFPQGRTPSSDTQSLEERHAKAMAHARNSNFEGVELMLQSGIDVNGRDELGNTLLILVAQQGSKRIAKLLLRNRAAVNAQNLHGNTALHYSYQYNHTSLTEYLIEKGASDNIQNVGGLSCYEGI</sequence>
<dbReference type="Pfam" id="PF12796">
    <property type="entry name" value="Ank_2"/>
    <property type="match status" value="1"/>
</dbReference>
<dbReference type="OrthoDB" id="341259at2759"/>
<dbReference type="PROSITE" id="PS50088">
    <property type="entry name" value="ANK_REPEAT"/>
    <property type="match status" value="2"/>
</dbReference>
<keyword evidence="2" id="KW-0040">ANK repeat</keyword>
<reference evidence="4 5" key="1">
    <citation type="submission" date="2012-05" db="EMBL/GenBank/DDBJ databases">
        <title>Recombination and specialization in a pathogen metapopulation.</title>
        <authorList>
            <person name="Gardiner A."/>
            <person name="Kemen E."/>
            <person name="Schultz-Larsen T."/>
            <person name="MacLean D."/>
            <person name="Van Oosterhout C."/>
            <person name="Jones J.D.G."/>
        </authorList>
    </citation>
    <scope>NUCLEOTIDE SEQUENCE [LARGE SCALE GENOMIC DNA]</scope>
    <source>
        <strain evidence="4 5">Ac Nc2</strain>
    </source>
</reference>
<gene>
    <name evidence="4" type="ORF">BN9_111260</name>
</gene>
<dbReference type="PROSITE" id="PS50297">
    <property type="entry name" value="ANK_REP_REGION"/>
    <property type="match status" value="1"/>
</dbReference>
<evidence type="ECO:0000256" key="1">
    <source>
        <dbReference type="ARBA" id="ARBA00023121"/>
    </source>
</evidence>
<dbReference type="Proteomes" id="UP000053237">
    <property type="component" value="Unassembled WGS sequence"/>
</dbReference>
<dbReference type="Gene3D" id="1.25.40.20">
    <property type="entry name" value="Ankyrin repeat-containing domain"/>
    <property type="match status" value="1"/>
</dbReference>
<dbReference type="AlphaFoldDB" id="A0A024GSM6"/>
<feature type="repeat" description="ANK" evidence="2">
    <location>
        <begin position="695"/>
        <end position="727"/>
    </location>
</feature>
<evidence type="ECO:0000256" key="3">
    <source>
        <dbReference type="SAM" id="MobiDB-lite"/>
    </source>
</evidence>
<evidence type="ECO:0000313" key="4">
    <source>
        <dbReference type="EMBL" id="CCI49735.1"/>
    </source>
</evidence>
<dbReference type="EMBL" id="CAIX01000334">
    <property type="protein sequence ID" value="CCI49735.1"/>
    <property type="molecule type" value="Genomic_DNA"/>
</dbReference>
<protein>
    <submittedName>
        <fullName evidence="4">Uncharacterized protein</fullName>
    </submittedName>
</protein>
<dbReference type="InterPro" id="IPR002110">
    <property type="entry name" value="Ankyrin_rpt"/>
</dbReference>
<dbReference type="SMART" id="SM00248">
    <property type="entry name" value="ANK"/>
    <property type="match status" value="2"/>
</dbReference>
<evidence type="ECO:0000313" key="5">
    <source>
        <dbReference type="Proteomes" id="UP000053237"/>
    </source>
</evidence>
<dbReference type="STRING" id="65357.A0A024GSM6"/>
<feature type="region of interest" description="Disordered" evidence="3">
    <location>
        <begin position="512"/>
        <end position="531"/>
    </location>
</feature>
<name>A0A024GSM6_9STRA</name>
<evidence type="ECO:0000256" key="2">
    <source>
        <dbReference type="PROSITE-ProRule" id="PRU00023"/>
    </source>
</evidence>
<feature type="repeat" description="ANK" evidence="2">
    <location>
        <begin position="662"/>
        <end position="694"/>
    </location>
</feature>
<dbReference type="GO" id="GO:0000062">
    <property type="term" value="F:fatty-acyl-CoA binding"/>
    <property type="evidence" value="ECO:0007669"/>
    <property type="project" value="TreeGrafter"/>
</dbReference>
<dbReference type="PANTHER" id="PTHR24119">
    <property type="entry name" value="ACYL-COA-BINDING DOMAIN-CONTAINING PROTEIN 6"/>
    <property type="match status" value="1"/>
</dbReference>
<dbReference type="InParanoid" id="A0A024GSM6"/>
<keyword evidence="5" id="KW-1185">Reference proteome</keyword>
<dbReference type="InterPro" id="IPR036770">
    <property type="entry name" value="Ankyrin_rpt-contain_sf"/>
</dbReference>
<organism evidence="4 5">
    <name type="scientific">Albugo candida</name>
    <dbReference type="NCBI Taxonomy" id="65357"/>
    <lineage>
        <taxon>Eukaryota</taxon>
        <taxon>Sar</taxon>
        <taxon>Stramenopiles</taxon>
        <taxon>Oomycota</taxon>
        <taxon>Peronosporomycetes</taxon>
        <taxon>Albuginales</taxon>
        <taxon>Albuginaceae</taxon>
        <taxon>Albugo</taxon>
    </lineage>
</organism>
<keyword evidence="1" id="KW-0446">Lipid-binding</keyword>